<organism evidence="2 3">
    <name type="scientific">Parthenolecanium corni</name>
    <dbReference type="NCBI Taxonomy" id="536013"/>
    <lineage>
        <taxon>Eukaryota</taxon>
        <taxon>Metazoa</taxon>
        <taxon>Ecdysozoa</taxon>
        <taxon>Arthropoda</taxon>
        <taxon>Hexapoda</taxon>
        <taxon>Insecta</taxon>
        <taxon>Pterygota</taxon>
        <taxon>Neoptera</taxon>
        <taxon>Paraneoptera</taxon>
        <taxon>Hemiptera</taxon>
        <taxon>Sternorrhyncha</taxon>
        <taxon>Coccoidea</taxon>
        <taxon>Coccidae</taxon>
        <taxon>Parthenolecanium</taxon>
    </lineage>
</organism>
<feature type="region of interest" description="Disordered" evidence="1">
    <location>
        <begin position="404"/>
        <end position="480"/>
    </location>
</feature>
<feature type="compositionally biased region" description="Low complexity" evidence="1">
    <location>
        <begin position="170"/>
        <end position="185"/>
    </location>
</feature>
<proteinExistence type="predicted"/>
<keyword evidence="3" id="KW-1185">Reference proteome</keyword>
<gene>
    <name evidence="2" type="ORF">V9T40_001949</name>
</gene>
<feature type="region of interest" description="Disordered" evidence="1">
    <location>
        <begin position="1"/>
        <end position="57"/>
    </location>
</feature>
<feature type="region of interest" description="Disordered" evidence="1">
    <location>
        <begin position="208"/>
        <end position="287"/>
    </location>
</feature>
<name>A0AAN9THI8_9HEMI</name>
<comment type="caution">
    <text evidence="2">The sequence shown here is derived from an EMBL/GenBank/DDBJ whole genome shotgun (WGS) entry which is preliminary data.</text>
</comment>
<dbReference type="Proteomes" id="UP001367676">
    <property type="component" value="Unassembled WGS sequence"/>
</dbReference>
<feature type="compositionally biased region" description="Basic and acidic residues" evidence="1">
    <location>
        <begin position="340"/>
        <end position="350"/>
    </location>
</feature>
<sequence length="480" mass="53884">MTFEQRDNAAKVIPNRQQLSTTHSHSLNRHNKPSPSSRQPLREGSGRRTTQSTTAYLVDPTEDFGRRDLTADFIHFSRNLQQANIEKTIGKQSMGRCPSAPNLAVSPDLLPNRVALSPRHHAKLSRNSLHPLIGQSFLSPYTLHRQALSVDNSEYYPQTVSPPRSKRSSRQGSTSTAGGRGSAESLETEMAARRLHSSQASMMLDLHMPNDCPISMRIRDRNRRSDTARRHMLTRQTQIESEEDSAEHRDSRSGSPQFGARAAGAGAHSSSTPHSRRESYSPRMSSVDDPAYQYRCRLNEIVLRGSSPSLQHKRPAYLRSNTVCNEPSSCRRSSNTSESGLRKGSADFHYHRNRRKSSNTSESSRYCSRTNVDEMRHPRNRSPTSSLRSFQELRYLTQRLNETELKNESLKQMDTKRKQGKYKHQSPKGRGSRVIGNQSLSPDSASISSTTTEGHSKSEFTSVDVESTDNDCAKKTDGSK</sequence>
<feature type="compositionally biased region" description="Polar residues" evidence="1">
    <location>
        <begin position="15"/>
        <end position="25"/>
    </location>
</feature>
<feature type="compositionally biased region" description="Basic and acidic residues" evidence="1">
    <location>
        <begin position="404"/>
        <end position="417"/>
    </location>
</feature>
<dbReference type="AlphaFoldDB" id="A0AAN9THI8"/>
<feature type="compositionally biased region" description="Basic residues" evidence="1">
    <location>
        <begin position="418"/>
        <end position="431"/>
    </location>
</feature>
<evidence type="ECO:0000256" key="1">
    <source>
        <dbReference type="SAM" id="MobiDB-lite"/>
    </source>
</evidence>
<feature type="compositionally biased region" description="Basic and acidic residues" evidence="1">
    <location>
        <begin position="471"/>
        <end position="480"/>
    </location>
</feature>
<reference evidence="2 3" key="1">
    <citation type="submission" date="2024-03" db="EMBL/GenBank/DDBJ databases">
        <title>Adaptation during the transition from Ophiocordyceps entomopathogen to insect associate is accompanied by gene loss and intensified selection.</title>
        <authorList>
            <person name="Ward C.M."/>
            <person name="Onetto C.A."/>
            <person name="Borneman A.R."/>
        </authorList>
    </citation>
    <scope>NUCLEOTIDE SEQUENCE [LARGE SCALE GENOMIC DNA]</scope>
    <source>
        <strain evidence="2">AWRI1</strain>
        <tissue evidence="2">Single Adult Female</tissue>
    </source>
</reference>
<accession>A0AAN9THI8</accession>
<feature type="compositionally biased region" description="Basic and acidic residues" evidence="1">
    <location>
        <begin position="217"/>
        <end position="229"/>
    </location>
</feature>
<dbReference type="EMBL" id="JBBCAQ010000022">
    <property type="protein sequence ID" value="KAK7590336.1"/>
    <property type="molecule type" value="Genomic_DNA"/>
</dbReference>
<feature type="compositionally biased region" description="Polar residues" evidence="1">
    <location>
        <begin position="435"/>
        <end position="465"/>
    </location>
</feature>
<feature type="compositionally biased region" description="Polar residues" evidence="1">
    <location>
        <begin position="358"/>
        <end position="370"/>
    </location>
</feature>
<evidence type="ECO:0000313" key="2">
    <source>
        <dbReference type="EMBL" id="KAK7590336.1"/>
    </source>
</evidence>
<feature type="compositionally biased region" description="Low complexity" evidence="1">
    <location>
        <begin position="328"/>
        <end position="339"/>
    </location>
</feature>
<evidence type="ECO:0000313" key="3">
    <source>
        <dbReference type="Proteomes" id="UP001367676"/>
    </source>
</evidence>
<feature type="region of interest" description="Disordered" evidence="1">
    <location>
        <begin position="154"/>
        <end position="188"/>
    </location>
</feature>
<protein>
    <submittedName>
        <fullName evidence="2">Uncharacterized protein</fullName>
    </submittedName>
</protein>
<feature type="region of interest" description="Disordered" evidence="1">
    <location>
        <begin position="323"/>
        <end position="390"/>
    </location>
</feature>